<accession>A0A8C1AAQ0</accession>
<evidence type="ECO:0000256" key="7">
    <source>
        <dbReference type="ARBA" id="ARBA00023128"/>
    </source>
</evidence>
<dbReference type="GO" id="GO:0046933">
    <property type="term" value="F:proton-transporting ATP synthase activity, rotational mechanism"/>
    <property type="evidence" value="ECO:0007669"/>
    <property type="project" value="TreeGrafter"/>
</dbReference>
<evidence type="ECO:0000313" key="10">
    <source>
        <dbReference type="Ensembl" id="ENSCCRP00010000296.1"/>
    </source>
</evidence>
<dbReference type="Proteomes" id="UP000694427">
    <property type="component" value="Unplaced"/>
</dbReference>
<keyword evidence="7" id="KW-0496">Mitochondrion</keyword>
<comment type="similarity">
    <text evidence="2">Belongs to the ATPase F chain family.</text>
</comment>
<evidence type="ECO:0000256" key="6">
    <source>
        <dbReference type="ARBA" id="ARBA00023065"/>
    </source>
</evidence>
<evidence type="ECO:0000256" key="3">
    <source>
        <dbReference type="ARBA" id="ARBA00022448"/>
    </source>
</evidence>
<keyword evidence="5" id="KW-0375">Hydrogen ion transport</keyword>
<keyword evidence="11" id="KW-1185">Reference proteome</keyword>
<dbReference type="GO" id="GO:0042776">
    <property type="term" value="P:proton motive force-driven mitochondrial ATP synthesis"/>
    <property type="evidence" value="ECO:0007669"/>
    <property type="project" value="TreeGrafter"/>
</dbReference>
<dbReference type="GO" id="GO:0045259">
    <property type="term" value="C:proton-transporting ATP synthase complex"/>
    <property type="evidence" value="ECO:0007669"/>
    <property type="project" value="UniProtKB-KW"/>
</dbReference>
<reference evidence="10" key="1">
    <citation type="submission" date="2025-08" db="UniProtKB">
        <authorList>
            <consortium name="Ensembl"/>
        </authorList>
    </citation>
    <scope>IDENTIFICATION</scope>
</reference>
<evidence type="ECO:0000256" key="5">
    <source>
        <dbReference type="ARBA" id="ARBA00022781"/>
    </source>
</evidence>
<evidence type="ECO:0000313" key="11">
    <source>
        <dbReference type="Proteomes" id="UP000694427"/>
    </source>
</evidence>
<sequence>MTYKFLIPIIVVPVVQRKLGDVRLNELCVWLGQGLFLKNHNTWYYRKYIDVRRGGIGRISMLLTGYCVLCYIWNYPHLKKERWRKYH</sequence>
<name>A0A8C1AAQ0_CYPCA</name>
<dbReference type="AlphaFoldDB" id="A0A8C1AAQ0"/>
<dbReference type="PANTHER" id="PTHR13080:SF17">
    <property type="entry name" value="ATP SYNTHASE SUBUNIT F, MITOCHONDRIAL"/>
    <property type="match status" value="1"/>
</dbReference>
<evidence type="ECO:0000256" key="8">
    <source>
        <dbReference type="ARBA" id="ARBA00023136"/>
    </source>
</evidence>
<keyword evidence="8" id="KW-0472">Membrane</keyword>
<dbReference type="Ensembl" id="ENSCCRT00010000316.1">
    <property type="protein sequence ID" value="ENSCCRP00010000296.1"/>
    <property type="gene ID" value="ENSCCRG00010000133.1"/>
</dbReference>
<proteinExistence type="inferred from homology"/>
<keyword evidence="9" id="KW-0066">ATP synthesis</keyword>
<dbReference type="PANTHER" id="PTHR13080">
    <property type="entry name" value="ATP SYNTHASE F CHAIN, MITOCHONDRIAL-RELATED"/>
    <property type="match status" value="1"/>
</dbReference>
<evidence type="ECO:0008006" key="12">
    <source>
        <dbReference type="Google" id="ProtNLM"/>
    </source>
</evidence>
<dbReference type="GO" id="GO:0031966">
    <property type="term" value="C:mitochondrial membrane"/>
    <property type="evidence" value="ECO:0007669"/>
    <property type="project" value="UniProtKB-SubCell"/>
</dbReference>
<evidence type="ECO:0000256" key="1">
    <source>
        <dbReference type="ARBA" id="ARBA00004325"/>
    </source>
</evidence>
<keyword evidence="4" id="KW-0138">CF(0)</keyword>
<keyword evidence="6" id="KW-0406">Ion transport</keyword>
<protein>
    <recommendedName>
        <fullName evidence="12">ATP synthase subunit f, mitochondrial</fullName>
    </recommendedName>
</protein>
<organism evidence="10 11">
    <name type="scientific">Cyprinus carpio</name>
    <name type="common">Common carp</name>
    <dbReference type="NCBI Taxonomy" id="7962"/>
    <lineage>
        <taxon>Eukaryota</taxon>
        <taxon>Metazoa</taxon>
        <taxon>Chordata</taxon>
        <taxon>Craniata</taxon>
        <taxon>Vertebrata</taxon>
        <taxon>Euteleostomi</taxon>
        <taxon>Actinopterygii</taxon>
        <taxon>Neopterygii</taxon>
        <taxon>Teleostei</taxon>
        <taxon>Ostariophysi</taxon>
        <taxon>Cypriniformes</taxon>
        <taxon>Cyprinidae</taxon>
        <taxon>Cyprininae</taxon>
        <taxon>Cyprinus</taxon>
    </lineage>
</organism>
<evidence type="ECO:0000256" key="4">
    <source>
        <dbReference type="ARBA" id="ARBA00022547"/>
    </source>
</evidence>
<dbReference type="InterPro" id="IPR019344">
    <property type="entry name" value="F1F0-ATPsyn_F_prd"/>
</dbReference>
<keyword evidence="3" id="KW-0813">Transport</keyword>
<evidence type="ECO:0000256" key="9">
    <source>
        <dbReference type="ARBA" id="ARBA00023310"/>
    </source>
</evidence>
<reference evidence="10" key="2">
    <citation type="submission" date="2025-09" db="UniProtKB">
        <authorList>
            <consortium name="Ensembl"/>
        </authorList>
    </citation>
    <scope>IDENTIFICATION</scope>
</reference>
<evidence type="ECO:0000256" key="2">
    <source>
        <dbReference type="ARBA" id="ARBA00005895"/>
    </source>
</evidence>
<comment type="subcellular location">
    <subcellularLocation>
        <location evidence="1">Mitochondrion membrane</location>
    </subcellularLocation>
</comment>